<evidence type="ECO:0000313" key="2">
    <source>
        <dbReference type="Proteomes" id="UP001221142"/>
    </source>
</evidence>
<organism evidence="1 2">
    <name type="scientific">Roridomyces roridus</name>
    <dbReference type="NCBI Taxonomy" id="1738132"/>
    <lineage>
        <taxon>Eukaryota</taxon>
        <taxon>Fungi</taxon>
        <taxon>Dikarya</taxon>
        <taxon>Basidiomycota</taxon>
        <taxon>Agaricomycotina</taxon>
        <taxon>Agaricomycetes</taxon>
        <taxon>Agaricomycetidae</taxon>
        <taxon>Agaricales</taxon>
        <taxon>Marasmiineae</taxon>
        <taxon>Mycenaceae</taxon>
        <taxon>Roridomyces</taxon>
    </lineage>
</organism>
<keyword evidence="2" id="KW-1185">Reference proteome</keyword>
<proteinExistence type="predicted"/>
<reference evidence="1" key="1">
    <citation type="submission" date="2023-03" db="EMBL/GenBank/DDBJ databases">
        <title>Massive genome expansion in bonnet fungi (Mycena s.s.) driven by repeated elements and novel gene families across ecological guilds.</title>
        <authorList>
            <consortium name="Lawrence Berkeley National Laboratory"/>
            <person name="Harder C.B."/>
            <person name="Miyauchi S."/>
            <person name="Viragh M."/>
            <person name="Kuo A."/>
            <person name="Thoen E."/>
            <person name="Andreopoulos B."/>
            <person name="Lu D."/>
            <person name="Skrede I."/>
            <person name="Drula E."/>
            <person name="Henrissat B."/>
            <person name="Morin E."/>
            <person name="Kohler A."/>
            <person name="Barry K."/>
            <person name="LaButti K."/>
            <person name="Morin E."/>
            <person name="Salamov A."/>
            <person name="Lipzen A."/>
            <person name="Mereny Z."/>
            <person name="Hegedus B."/>
            <person name="Baldrian P."/>
            <person name="Stursova M."/>
            <person name="Weitz H."/>
            <person name="Taylor A."/>
            <person name="Grigoriev I.V."/>
            <person name="Nagy L.G."/>
            <person name="Martin F."/>
            <person name="Kauserud H."/>
        </authorList>
    </citation>
    <scope>NUCLEOTIDE SEQUENCE</scope>
    <source>
        <strain evidence="1">9284</strain>
    </source>
</reference>
<accession>A0AAD7B0U9</accession>
<gene>
    <name evidence="1" type="ORF">FB45DRAFT_878870</name>
</gene>
<comment type="caution">
    <text evidence="1">The sequence shown here is derived from an EMBL/GenBank/DDBJ whole genome shotgun (WGS) entry which is preliminary data.</text>
</comment>
<dbReference type="AlphaFoldDB" id="A0AAD7B0U9"/>
<sequence>MIVFRDCGVAHDALLRIGASTYRIAVVSTLADLPEIRTLATAAVTADKYSAAASASTNAKPLKAEKTKLWLHRPDIRNQLALQAENGKTVYGVEFTLETDRSFESGAPHNCLDVTPAPIDAESTVKHCIIWLMAMMWAVNSDLVHSVEAGVYSQQATQQWHRTYFIPTGFEC</sequence>
<evidence type="ECO:0000313" key="1">
    <source>
        <dbReference type="EMBL" id="KAJ7606085.1"/>
    </source>
</evidence>
<name>A0AAD7B0U9_9AGAR</name>
<dbReference type="Proteomes" id="UP001221142">
    <property type="component" value="Unassembled WGS sequence"/>
</dbReference>
<protein>
    <submittedName>
        <fullName evidence="1">Uncharacterized protein</fullName>
    </submittedName>
</protein>
<dbReference type="EMBL" id="JARKIF010000063">
    <property type="protein sequence ID" value="KAJ7606085.1"/>
    <property type="molecule type" value="Genomic_DNA"/>
</dbReference>